<feature type="region of interest" description="Disordered" evidence="1">
    <location>
        <begin position="1"/>
        <end position="25"/>
    </location>
</feature>
<evidence type="ECO:0000259" key="2">
    <source>
        <dbReference type="Pfam" id="PF20920"/>
    </source>
</evidence>
<feature type="region of interest" description="Disordered" evidence="1">
    <location>
        <begin position="238"/>
        <end position="271"/>
    </location>
</feature>
<dbReference type="GO" id="GO:0042393">
    <property type="term" value="F:histone binding"/>
    <property type="evidence" value="ECO:0007669"/>
    <property type="project" value="InterPro"/>
</dbReference>
<evidence type="ECO:0000313" key="3">
    <source>
        <dbReference type="Proteomes" id="UP000694866"/>
    </source>
</evidence>
<reference evidence="4" key="1">
    <citation type="submission" date="2025-08" db="UniProtKB">
        <authorList>
            <consortium name="RefSeq"/>
        </authorList>
    </citation>
    <scope>IDENTIFICATION</scope>
    <source>
        <strain evidence="4">USDA-PBARC FA_bdor</strain>
        <tissue evidence="4">Whole organism</tissue>
    </source>
</reference>
<feature type="compositionally biased region" description="Polar residues" evidence="1">
    <location>
        <begin position="254"/>
        <end position="266"/>
    </location>
</feature>
<feature type="region of interest" description="Disordered" evidence="1">
    <location>
        <begin position="289"/>
        <end position="318"/>
    </location>
</feature>
<dbReference type="Gene3D" id="1.20.58.2170">
    <property type="match status" value="1"/>
</dbReference>
<evidence type="ECO:0000256" key="1">
    <source>
        <dbReference type="SAM" id="MobiDB-lite"/>
    </source>
</evidence>
<dbReference type="GeneID" id="105271555"/>
<feature type="domain" description="Daxx histone-binding" evidence="2">
    <location>
        <begin position="138"/>
        <end position="218"/>
    </location>
</feature>
<organism evidence="3 4">
    <name type="scientific">Fopius arisanus</name>
    <dbReference type="NCBI Taxonomy" id="64838"/>
    <lineage>
        <taxon>Eukaryota</taxon>
        <taxon>Metazoa</taxon>
        <taxon>Ecdysozoa</taxon>
        <taxon>Arthropoda</taxon>
        <taxon>Hexapoda</taxon>
        <taxon>Insecta</taxon>
        <taxon>Pterygota</taxon>
        <taxon>Neoptera</taxon>
        <taxon>Endopterygota</taxon>
        <taxon>Hymenoptera</taxon>
        <taxon>Apocrita</taxon>
        <taxon>Ichneumonoidea</taxon>
        <taxon>Braconidae</taxon>
        <taxon>Opiinae</taxon>
        <taxon>Fopius</taxon>
    </lineage>
</organism>
<dbReference type="Pfam" id="PF20920">
    <property type="entry name" value="DAXX_hist_bd"/>
    <property type="match status" value="1"/>
</dbReference>
<gene>
    <name evidence="4" type="primary">LOC105271555</name>
</gene>
<name>A0A9R1TL51_9HYME</name>
<dbReference type="AlphaFoldDB" id="A0A9R1TL51"/>
<proteinExistence type="predicted"/>
<evidence type="ECO:0000313" key="4">
    <source>
        <dbReference type="RefSeq" id="XP_011311465.1"/>
    </source>
</evidence>
<protein>
    <recommendedName>
        <fullName evidence="2">Daxx histone-binding domain-containing protein</fullName>
    </recommendedName>
</protein>
<dbReference type="KEGG" id="fas:105271555"/>
<keyword evidence="3" id="KW-1185">Reference proteome</keyword>
<accession>A0A9R1TL51</accession>
<dbReference type="RefSeq" id="XP_011311465.1">
    <property type="nucleotide sequence ID" value="XM_011313163.1"/>
</dbReference>
<feature type="region of interest" description="Disordered" evidence="1">
    <location>
        <begin position="404"/>
        <end position="437"/>
    </location>
</feature>
<sequence>MQNNNSTRKNSTKNEESSEDSDDDLTEHQREQFYSILQEIDKCNSQIKKLETMDVNFEDERRSSFLELHRWRKRIINLYYKACDIKGNSKNAGRRLLMAKALQVTGNPIIDDLINVIINRDWFNIPTYSDILDCIEFCNEDEFLEMRKSTQSSLAEMAYVNIVNVLQKMRQQDFYKSFSHIYLVTEDPAKSSQALWNRLVANEEIARGNLNRLCQDFVRREHDLVASRIPTRRYPRRVVRSSEVSEVSTAETSQDISTRDSPSMASDVSPAHLNPQIVDTCSKTVRFAPQDFDDSKSSSGDDPEDFSGDSSQSLEFLPRENPIIAISEIVSDEETNSGTSYQTQMGNSASNFAVSTLNEEHSRFFLNASTTVNSSFRVKNIRGRYESISPALTEDDSDDLRVEIGEGAGGNQGEDLGDEGGVLQGEDQRSRGKCLIV</sequence>
<dbReference type="InterPro" id="IPR046378">
    <property type="entry name" value="DAXX_histone-bd"/>
</dbReference>
<dbReference type="OrthoDB" id="7492809at2759"/>
<feature type="compositionally biased region" description="Low complexity" evidence="1">
    <location>
        <begin position="241"/>
        <end position="253"/>
    </location>
</feature>
<dbReference type="InterPro" id="IPR046426">
    <property type="entry name" value="DAXX_histone-bd_sf"/>
</dbReference>
<dbReference type="Proteomes" id="UP000694866">
    <property type="component" value="Unplaced"/>
</dbReference>